<comment type="caution">
    <text evidence="3">The sequence shown here is derived from an EMBL/GenBank/DDBJ whole genome shotgun (WGS) entry which is preliminary data.</text>
</comment>
<dbReference type="AlphaFoldDB" id="A0A087AR36"/>
<dbReference type="Proteomes" id="UP000029046">
    <property type="component" value="Unassembled WGS sequence"/>
</dbReference>
<dbReference type="SUPFAM" id="SSF56059">
    <property type="entry name" value="Glutathione synthetase ATP-binding domain-like"/>
    <property type="match status" value="1"/>
</dbReference>
<dbReference type="Gene3D" id="3.30.470.20">
    <property type="entry name" value="ATP-grasp fold, B domain"/>
    <property type="match status" value="1"/>
</dbReference>
<accession>A0A087AR36</accession>
<dbReference type="eggNOG" id="COG3919">
    <property type="taxonomic scope" value="Bacteria"/>
</dbReference>
<feature type="domain" description="ATP-grasp" evidence="2">
    <location>
        <begin position="125"/>
        <end position="326"/>
    </location>
</feature>
<keyword evidence="1" id="KW-0067">ATP-binding</keyword>
<evidence type="ECO:0000313" key="3">
    <source>
        <dbReference type="EMBL" id="KFI61236.1"/>
    </source>
</evidence>
<keyword evidence="4" id="KW-1185">Reference proteome</keyword>
<name>A0A087AR36_9BIFI</name>
<dbReference type="GO" id="GO:0005524">
    <property type="term" value="F:ATP binding"/>
    <property type="evidence" value="ECO:0007669"/>
    <property type="project" value="UniProtKB-UniRule"/>
</dbReference>
<evidence type="ECO:0000313" key="4">
    <source>
        <dbReference type="Proteomes" id="UP000029046"/>
    </source>
</evidence>
<dbReference type="PROSITE" id="PS50975">
    <property type="entry name" value="ATP_GRASP"/>
    <property type="match status" value="1"/>
</dbReference>
<dbReference type="EMBL" id="JGYX01000002">
    <property type="protein sequence ID" value="KFI61236.1"/>
    <property type="molecule type" value="Genomic_DNA"/>
</dbReference>
<dbReference type="EC" id="6.3.1.12" evidence="3"/>
<dbReference type="InterPro" id="IPR011761">
    <property type="entry name" value="ATP-grasp"/>
</dbReference>
<dbReference type="GO" id="GO:0034025">
    <property type="term" value="F:D-aspartate ligase activity"/>
    <property type="evidence" value="ECO:0007669"/>
    <property type="project" value="UniProtKB-EC"/>
</dbReference>
<dbReference type="GO" id="GO:0046872">
    <property type="term" value="F:metal ion binding"/>
    <property type="evidence" value="ECO:0007669"/>
    <property type="project" value="InterPro"/>
</dbReference>
<proteinExistence type="predicted"/>
<protein>
    <submittedName>
        <fullName evidence="3">ATP-grasp superfamily protein</fullName>
        <ecNumber evidence="3">6.3.1.12</ecNumber>
    </submittedName>
</protein>
<gene>
    <name evidence="3" type="ORF">BIGA_0669</name>
</gene>
<reference evidence="3 4" key="1">
    <citation type="submission" date="2014-03" db="EMBL/GenBank/DDBJ databases">
        <title>Genomics of Bifidobacteria.</title>
        <authorList>
            <person name="Ventura M."/>
            <person name="Milani C."/>
            <person name="Lugli G.A."/>
        </authorList>
    </citation>
    <scope>NUCLEOTIDE SEQUENCE [LARGE SCALE GENOMIC DNA]</scope>
    <source>
        <strain evidence="3 4">LMG 11586</strain>
    </source>
</reference>
<dbReference type="OrthoDB" id="5420347at2"/>
<evidence type="ECO:0000256" key="1">
    <source>
        <dbReference type="PROSITE-ProRule" id="PRU00409"/>
    </source>
</evidence>
<sequence length="414" mass="48477">MTRFLPILLGSDINVYGMARAFHEAYGITSRAYAYFQLSPTKFSRIVDVHIVPDFNNFVTFRDTMLAEGKRLKQEDPDRALLLIPCGDVYANLLSQCGDDLKRYYVYNTLDIQLSRKLAYKSTFYRMCEQYGLPHPKTKTVTAEQVKAGEYRNLPFDYPVAMKPANSVEWLNIDFEGRKKAYILDTPEQLETIIRRAYDAGYTSEMVIQDFIPGDDSHMRVLNAYVDKHHRVRMMFLGHPLLEDPSPVAVGNYAAIIPDYNEDVFRRIKAFLEAIEYEGVANFDMKYDERDGEYKLFEINLRQGRSSYFVTLNGFNLARYFVEDLVEDTPFDGETLFGRGSKLWLEIPRSIFEDYVEPGEDKDRGMRMLRDGDWGTTLEYKKDMNPLRWLMVRHMFALYKRSYATWFRKKADLK</sequence>
<evidence type="ECO:0000259" key="2">
    <source>
        <dbReference type="PROSITE" id="PS50975"/>
    </source>
</evidence>
<organism evidence="3 4">
    <name type="scientific">Bifidobacterium pullorum subsp. gallinarum</name>
    <dbReference type="NCBI Taxonomy" id="78344"/>
    <lineage>
        <taxon>Bacteria</taxon>
        <taxon>Bacillati</taxon>
        <taxon>Actinomycetota</taxon>
        <taxon>Actinomycetes</taxon>
        <taxon>Bifidobacteriales</taxon>
        <taxon>Bifidobacteriaceae</taxon>
        <taxon>Bifidobacterium</taxon>
    </lineage>
</organism>
<dbReference type="RefSeq" id="WP_033507923.1">
    <property type="nucleotide sequence ID" value="NZ_JGYX01000002.1"/>
</dbReference>
<keyword evidence="1" id="KW-0547">Nucleotide-binding</keyword>
<keyword evidence="3" id="KW-0436">Ligase</keyword>